<dbReference type="InterPro" id="IPR002138">
    <property type="entry name" value="Pept_C14_p10"/>
</dbReference>
<dbReference type="InterPro" id="IPR002398">
    <property type="entry name" value="Pept_C14"/>
</dbReference>
<dbReference type="SMART" id="SM00115">
    <property type="entry name" value="CASc"/>
    <property type="match status" value="1"/>
</dbReference>
<reference evidence="5 6" key="2">
    <citation type="submission" date="2018-11" db="EMBL/GenBank/DDBJ databases">
        <authorList>
            <consortium name="Pathogen Informatics"/>
        </authorList>
    </citation>
    <scope>NUCLEOTIDE SEQUENCE [LARGE SCALE GENOMIC DNA]</scope>
    <source>
        <strain evidence="5 6">Egypt</strain>
    </source>
</reference>
<gene>
    <name evidence="5" type="ORF">ECPE_LOCUS8091</name>
</gene>
<dbReference type="InterPro" id="IPR011600">
    <property type="entry name" value="Pept_C14_caspase"/>
</dbReference>
<dbReference type="InterPro" id="IPR001309">
    <property type="entry name" value="Pept_C14_p20"/>
</dbReference>
<proteinExistence type="inferred from homology"/>
<dbReference type="Gene3D" id="3.40.50.1460">
    <property type="match status" value="1"/>
</dbReference>
<organism evidence="7">
    <name type="scientific">Echinostoma caproni</name>
    <dbReference type="NCBI Taxonomy" id="27848"/>
    <lineage>
        <taxon>Eukaryota</taxon>
        <taxon>Metazoa</taxon>
        <taxon>Spiralia</taxon>
        <taxon>Lophotrochozoa</taxon>
        <taxon>Platyhelminthes</taxon>
        <taxon>Trematoda</taxon>
        <taxon>Digenea</taxon>
        <taxon>Plagiorchiida</taxon>
        <taxon>Echinostomata</taxon>
        <taxon>Echinostomatoidea</taxon>
        <taxon>Echinostomatidae</taxon>
        <taxon>Echinostoma</taxon>
    </lineage>
</organism>
<dbReference type="OrthoDB" id="6116485at2759"/>
<sequence length="249" mass="27653">MSSHRSIGGLSAAMGGILRLSATEVLDPELGYPIKPYNVSKKQYRGLCLVINQRNFERSTGQSQRDGTDVDADRVHRVFRALGYCVSCYLNVNRERFGQLLKEMATTDHSHFDSFVCVILSHGANGVIFATDGPIPVETIVGHFRGGDVVVTKLPVEADILVAHSTVPGYFAWRNSTSGSWFIQELCRALESDLEAKQPHDILQLLTVVARCVAYQYRSNTGVPDSHDKTQMTSVTTTLTRMVYLTKRQ</sequence>
<dbReference type="PROSITE" id="PS50207">
    <property type="entry name" value="CASPASE_P10"/>
    <property type="match status" value="1"/>
</dbReference>
<feature type="domain" description="Caspase family p20" evidence="4">
    <location>
        <begin position="44"/>
        <end position="146"/>
    </location>
</feature>
<dbReference type="GO" id="GO:0043525">
    <property type="term" value="P:positive regulation of neuron apoptotic process"/>
    <property type="evidence" value="ECO:0007669"/>
    <property type="project" value="TreeGrafter"/>
</dbReference>
<dbReference type="GO" id="GO:0006915">
    <property type="term" value="P:apoptotic process"/>
    <property type="evidence" value="ECO:0007669"/>
    <property type="project" value="TreeGrafter"/>
</dbReference>
<dbReference type="InterPro" id="IPR016129">
    <property type="entry name" value="Caspase_his_AS"/>
</dbReference>
<dbReference type="GO" id="GO:0006508">
    <property type="term" value="P:proteolysis"/>
    <property type="evidence" value="ECO:0007669"/>
    <property type="project" value="InterPro"/>
</dbReference>
<dbReference type="PROSITE" id="PS01121">
    <property type="entry name" value="CASPASE_HIS"/>
    <property type="match status" value="1"/>
</dbReference>
<dbReference type="GO" id="GO:0004197">
    <property type="term" value="F:cysteine-type endopeptidase activity"/>
    <property type="evidence" value="ECO:0007669"/>
    <property type="project" value="InterPro"/>
</dbReference>
<dbReference type="Gene3D" id="3.30.70.1470">
    <property type="entry name" value="Caspase-like"/>
    <property type="match status" value="1"/>
</dbReference>
<keyword evidence="6" id="KW-1185">Reference proteome</keyword>
<dbReference type="PROSITE" id="PS50208">
    <property type="entry name" value="CASPASE_P20"/>
    <property type="match status" value="1"/>
</dbReference>
<name>A0A183AMA6_9TREM</name>
<dbReference type="WBParaSite" id="ECPE_0000811301-mRNA-1">
    <property type="protein sequence ID" value="ECPE_0000811301-mRNA-1"/>
    <property type="gene ID" value="ECPE_0000811301"/>
</dbReference>
<dbReference type="GO" id="GO:0005737">
    <property type="term" value="C:cytoplasm"/>
    <property type="evidence" value="ECO:0007669"/>
    <property type="project" value="TreeGrafter"/>
</dbReference>
<dbReference type="PANTHER" id="PTHR10454">
    <property type="entry name" value="CASPASE"/>
    <property type="match status" value="1"/>
</dbReference>
<accession>A0A183AMA6</accession>
<evidence type="ECO:0000313" key="7">
    <source>
        <dbReference type="WBParaSite" id="ECPE_0000811301-mRNA-1"/>
    </source>
</evidence>
<feature type="domain" description="Caspase family p10" evidence="3">
    <location>
        <begin position="150"/>
        <end position="247"/>
    </location>
</feature>
<dbReference type="PRINTS" id="PR00376">
    <property type="entry name" value="IL1BCENZYME"/>
</dbReference>
<evidence type="ECO:0000259" key="4">
    <source>
        <dbReference type="PROSITE" id="PS50208"/>
    </source>
</evidence>
<dbReference type="Pfam" id="PF00656">
    <property type="entry name" value="Peptidase_C14"/>
    <property type="match status" value="2"/>
</dbReference>
<dbReference type="PANTHER" id="PTHR10454:SF232">
    <property type="entry name" value="AT03047P-RELATED"/>
    <property type="match status" value="1"/>
</dbReference>
<evidence type="ECO:0000313" key="5">
    <source>
        <dbReference type="EMBL" id="VDP82747.1"/>
    </source>
</evidence>
<evidence type="ECO:0000256" key="2">
    <source>
        <dbReference type="RuleBase" id="RU003971"/>
    </source>
</evidence>
<dbReference type="Proteomes" id="UP000272942">
    <property type="component" value="Unassembled WGS sequence"/>
</dbReference>
<dbReference type="SUPFAM" id="SSF52129">
    <property type="entry name" value="Caspase-like"/>
    <property type="match status" value="1"/>
</dbReference>
<dbReference type="AlphaFoldDB" id="A0A183AMA6"/>
<comment type="similarity">
    <text evidence="1 2">Belongs to the peptidase C14A family.</text>
</comment>
<evidence type="ECO:0000313" key="6">
    <source>
        <dbReference type="Proteomes" id="UP000272942"/>
    </source>
</evidence>
<dbReference type="InterPro" id="IPR015917">
    <property type="entry name" value="Pept_C14A"/>
</dbReference>
<dbReference type="InterPro" id="IPR029030">
    <property type="entry name" value="Caspase-like_dom_sf"/>
</dbReference>
<protein>
    <submittedName>
        <fullName evidence="7">Caspase 3</fullName>
    </submittedName>
</protein>
<evidence type="ECO:0000256" key="1">
    <source>
        <dbReference type="ARBA" id="ARBA00010134"/>
    </source>
</evidence>
<dbReference type="EMBL" id="UZAN01045508">
    <property type="protein sequence ID" value="VDP82747.1"/>
    <property type="molecule type" value="Genomic_DNA"/>
</dbReference>
<evidence type="ECO:0000259" key="3">
    <source>
        <dbReference type="PROSITE" id="PS50207"/>
    </source>
</evidence>
<reference evidence="7" key="1">
    <citation type="submission" date="2016-06" db="UniProtKB">
        <authorList>
            <consortium name="WormBaseParasite"/>
        </authorList>
    </citation>
    <scope>IDENTIFICATION</scope>
</reference>